<dbReference type="EMBL" id="WNVC01000079">
    <property type="protein sequence ID" value="MDZ5000151.1"/>
    <property type="molecule type" value="Genomic_DNA"/>
</dbReference>
<dbReference type="EMBL" id="CP010994">
    <property type="protein sequence ID" value="AMN37116.1"/>
    <property type="molecule type" value="Genomic_DNA"/>
</dbReference>
<evidence type="ECO:0000313" key="1">
    <source>
        <dbReference type="EMBL" id="AMN37116.1"/>
    </source>
</evidence>
<proteinExistence type="predicted"/>
<dbReference type="OrthoDB" id="1900924at2"/>
<dbReference type="EMBL" id="UAWG01000012">
    <property type="protein sequence ID" value="SQB60117.1"/>
    <property type="molecule type" value="Genomic_DNA"/>
</dbReference>
<dbReference type="EMBL" id="WNUI01000080">
    <property type="protein sequence ID" value="MDZ4910212.1"/>
    <property type="molecule type" value="Genomic_DNA"/>
</dbReference>
<reference evidence="5 7" key="2">
    <citation type="submission" date="2018-06" db="EMBL/GenBank/DDBJ databases">
        <authorList>
            <consortium name="Pathogen Informatics"/>
            <person name="Doyle S."/>
        </authorList>
    </citation>
    <scope>NUCLEOTIDE SEQUENCE [LARGE SCALE GENOMIC DNA]</scope>
    <source>
        <strain evidence="5 7">NCTC10719</strain>
    </source>
</reference>
<accession>A0A140GU36</accession>
<dbReference type="Proteomes" id="UP000070260">
    <property type="component" value="Chromosome"/>
</dbReference>
<dbReference type="RefSeq" id="WP_004455729.1">
    <property type="nucleotide sequence ID" value="NZ_CATNWK010000056.1"/>
</dbReference>
<evidence type="ECO:0000313" key="3">
    <source>
        <dbReference type="EMBL" id="MDZ5000151.1"/>
    </source>
</evidence>
<evidence type="ECO:0000313" key="4">
    <source>
        <dbReference type="EMBL" id="MDZ7542314.1"/>
    </source>
</evidence>
<dbReference type="PATRIC" id="fig|1502.177.peg.3159"/>
<dbReference type="EMBL" id="WNUR01000066">
    <property type="protein sequence ID" value="MDZ7542314.1"/>
    <property type="molecule type" value="Genomic_DNA"/>
</dbReference>
<dbReference type="Proteomes" id="UP000249986">
    <property type="component" value="Unassembled WGS sequence"/>
</dbReference>
<evidence type="ECO:0000313" key="2">
    <source>
        <dbReference type="EMBL" id="MDZ4910212.1"/>
    </source>
</evidence>
<sequence>MKFRITNENIEGYNTELKIRRMNYDQVVVNYQNNSGIKTFKMNEGELVSEGEVDDIIKKYNDLLKIKINRGTSALFYKGIIDSIEESIEEVKSLKVLNDFTKSTSKRGIWDKEILIYLNESYPIKIEASGRNFREDSYKFNIKVLEEAEFIEMCHFNIGKLKNQIGWRERQLNVYKKIVEKIEKESNFEQNGEL</sequence>
<dbReference type="Proteomes" id="UP001288944">
    <property type="component" value="Unassembled WGS sequence"/>
</dbReference>
<name>A0A140GU36_CLOPF</name>
<reference evidence="2" key="3">
    <citation type="submission" date="2019-11" db="EMBL/GenBank/DDBJ databases">
        <title>Characterization of Clostridium perfringens isolates from swine manure treated agricultural soils.</title>
        <authorList>
            <person name="Wushke S.T."/>
        </authorList>
    </citation>
    <scope>NUCLEOTIDE SEQUENCE</scope>
    <source>
        <strain evidence="3">X26</strain>
        <strain evidence="4">X62</strain>
        <strain evidence="2">X94</strain>
    </source>
</reference>
<dbReference type="Proteomes" id="UP001288778">
    <property type="component" value="Unassembled WGS sequence"/>
</dbReference>
<evidence type="ECO:0000313" key="5">
    <source>
        <dbReference type="EMBL" id="SQB60117.1"/>
    </source>
</evidence>
<dbReference type="AlphaFoldDB" id="A0A140GU36"/>
<reference evidence="1 6" key="1">
    <citation type="journal article" date="2016" name="PLoS ONE">
        <title>Plasmid Characterization and Chromosome Analysis of Two netF+ Clostridium perfringens Isolates Associated with Foal and Canine Necrotizing Enteritis.</title>
        <authorList>
            <person name="Mehdizadeh Gohari I."/>
            <person name="Kropinski A.M."/>
            <person name="Weese S.J."/>
            <person name="Parreira V.R."/>
            <person name="Whitehead A.E."/>
            <person name="Boerlin P."/>
            <person name="Prescott J.F."/>
        </authorList>
    </citation>
    <scope>NUCLEOTIDE SEQUENCE [LARGE SCALE GENOMIC DNA]</scope>
    <source>
        <strain evidence="1 6">JP838</strain>
    </source>
</reference>
<protein>
    <submittedName>
        <fullName evidence="1">Uncharacterized protein</fullName>
    </submittedName>
</protein>
<dbReference type="Proteomes" id="UP001291306">
    <property type="component" value="Unassembled WGS sequence"/>
</dbReference>
<organism evidence="1 6">
    <name type="scientific">Clostridium perfringens</name>
    <dbReference type="NCBI Taxonomy" id="1502"/>
    <lineage>
        <taxon>Bacteria</taxon>
        <taxon>Bacillati</taxon>
        <taxon>Bacillota</taxon>
        <taxon>Clostridia</taxon>
        <taxon>Eubacteriales</taxon>
        <taxon>Clostridiaceae</taxon>
        <taxon>Clostridium</taxon>
    </lineage>
</organism>
<evidence type="ECO:0000313" key="7">
    <source>
        <dbReference type="Proteomes" id="UP000249986"/>
    </source>
</evidence>
<evidence type="ECO:0000313" key="6">
    <source>
        <dbReference type="Proteomes" id="UP000070260"/>
    </source>
</evidence>
<gene>
    <name evidence="2" type="ORF">GNF68_14365</name>
    <name evidence="3" type="ORF">GNF79_13855</name>
    <name evidence="4" type="ORF">GNF83_13970</name>
    <name evidence="1" type="ORF">JFP838_15780</name>
    <name evidence="5" type="ORF">NCTC10719_01681</name>
</gene>